<reference evidence="2 3" key="1">
    <citation type="journal article" date="2016" name="Mol. Biol. Evol.">
        <title>Comparative Genomics of Early-Diverging Mushroom-Forming Fungi Provides Insights into the Origins of Lignocellulose Decay Capabilities.</title>
        <authorList>
            <person name="Nagy L.G."/>
            <person name="Riley R."/>
            <person name="Tritt A."/>
            <person name="Adam C."/>
            <person name="Daum C."/>
            <person name="Floudas D."/>
            <person name="Sun H."/>
            <person name="Yadav J.S."/>
            <person name="Pangilinan J."/>
            <person name="Larsson K.H."/>
            <person name="Matsuura K."/>
            <person name="Barry K."/>
            <person name="Labutti K."/>
            <person name="Kuo R."/>
            <person name="Ohm R.A."/>
            <person name="Bhattacharya S.S."/>
            <person name="Shirouzu T."/>
            <person name="Yoshinaga Y."/>
            <person name="Martin F.M."/>
            <person name="Grigoriev I.V."/>
            <person name="Hibbett D.S."/>
        </authorList>
    </citation>
    <scope>NUCLEOTIDE SEQUENCE [LARGE SCALE GENOMIC DNA]</scope>
    <source>
        <strain evidence="2 3">TUFC12733</strain>
    </source>
</reference>
<feature type="region of interest" description="Disordered" evidence="1">
    <location>
        <begin position="1"/>
        <end position="20"/>
    </location>
</feature>
<dbReference type="Proteomes" id="UP000076738">
    <property type="component" value="Unassembled WGS sequence"/>
</dbReference>
<name>A0A167PH96_CALVF</name>
<evidence type="ECO:0000313" key="3">
    <source>
        <dbReference type="Proteomes" id="UP000076738"/>
    </source>
</evidence>
<sequence length="377" mass="41474">MQQPPSVLGGSSSKSPLPPLVFDNPDVTSSALDFVGNGAYHQFIRCPRTGMRVSFSEAGAREAPPILCCPPSFCSRYVGGANFEERARKMGVRLIVIDRPGMGGTDRCRIEERIEVSAKHVASVLEYLGIKKVALVSHSAGVIYVLDLLANHPALLGPSPRVYLMSSWVPTSKSSQIGLQLVPSVLVGSQHNILPAILPVIKGVNTSLAFSSALFHKKQKEKEKKANREWVFPERFRKEGQKYEPKPPFHVKLETSDEVGNFINGCAFAESLQGMSQEHLLCLGRGGPVNEAWYRQIVADIAKGYAERQDKVMIESWWGENDGMVPKKGRDWLDELIGTAGDAIEYRSIELEGIAHDDPPAKIEVTGAIFEDVREHA</sequence>
<evidence type="ECO:0000313" key="2">
    <source>
        <dbReference type="EMBL" id="KZO98785.1"/>
    </source>
</evidence>
<gene>
    <name evidence="2" type="ORF">CALVIDRAFT_534862</name>
</gene>
<dbReference type="AlphaFoldDB" id="A0A167PH96"/>
<evidence type="ECO:0000256" key="1">
    <source>
        <dbReference type="SAM" id="MobiDB-lite"/>
    </source>
</evidence>
<keyword evidence="2" id="KW-0378">Hydrolase</keyword>
<dbReference type="InterPro" id="IPR029058">
    <property type="entry name" value="AB_hydrolase_fold"/>
</dbReference>
<organism evidence="2 3">
    <name type="scientific">Calocera viscosa (strain TUFC12733)</name>
    <dbReference type="NCBI Taxonomy" id="1330018"/>
    <lineage>
        <taxon>Eukaryota</taxon>
        <taxon>Fungi</taxon>
        <taxon>Dikarya</taxon>
        <taxon>Basidiomycota</taxon>
        <taxon>Agaricomycotina</taxon>
        <taxon>Dacrymycetes</taxon>
        <taxon>Dacrymycetales</taxon>
        <taxon>Dacrymycetaceae</taxon>
        <taxon>Calocera</taxon>
    </lineage>
</organism>
<keyword evidence="3" id="KW-1185">Reference proteome</keyword>
<dbReference type="OrthoDB" id="294702at2759"/>
<dbReference type="EMBL" id="KV417274">
    <property type="protein sequence ID" value="KZO98785.1"/>
    <property type="molecule type" value="Genomic_DNA"/>
</dbReference>
<dbReference type="GO" id="GO:0016787">
    <property type="term" value="F:hydrolase activity"/>
    <property type="evidence" value="ECO:0007669"/>
    <property type="project" value="UniProtKB-KW"/>
</dbReference>
<feature type="compositionally biased region" description="Low complexity" evidence="1">
    <location>
        <begin position="1"/>
        <end position="15"/>
    </location>
</feature>
<dbReference type="STRING" id="1330018.A0A167PH96"/>
<dbReference type="SUPFAM" id="SSF53474">
    <property type="entry name" value="alpha/beta-Hydrolases"/>
    <property type="match status" value="1"/>
</dbReference>
<dbReference type="Gene3D" id="3.40.50.1820">
    <property type="entry name" value="alpha/beta hydrolase"/>
    <property type="match status" value="1"/>
</dbReference>
<accession>A0A167PH96</accession>
<protein>
    <submittedName>
        <fullName evidence="2">Alpha/beta-hydrolase</fullName>
    </submittedName>
</protein>
<proteinExistence type="predicted"/>